<keyword evidence="5" id="KW-0645">Protease</keyword>
<dbReference type="PROSITE" id="PS51767">
    <property type="entry name" value="PEPTIDASE_A1"/>
    <property type="match status" value="1"/>
</dbReference>
<dbReference type="PANTHER" id="PTHR47966">
    <property type="entry name" value="BETA-SITE APP-CLEAVING ENZYME, ISOFORM A-RELATED"/>
    <property type="match status" value="1"/>
</dbReference>
<feature type="region of interest" description="Disordered" evidence="3">
    <location>
        <begin position="40"/>
        <end position="60"/>
    </location>
</feature>
<evidence type="ECO:0000313" key="6">
    <source>
        <dbReference type="Proteomes" id="UP000243686"/>
    </source>
</evidence>
<dbReference type="InterPro" id="IPR001461">
    <property type="entry name" value="Aspartic_peptidase_A1"/>
</dbReference>
<keyword evidence="5" id="KW-0378">Hydrolase</keyword>
<dbReference type="PANTHER" id="PTHR47966:SF51">
    <property type="entry name" value="BETA-SITE APP-CLEAVING ENZYME, ISOFORM A-RELATED"/>
    <property type="match status" value="1"/>
</dbReference>
<dbReference type="Proteomes" id="UP000243686">
    <property type="component" value="Unassembled WGS sequence"/>
</dbReference>
<evidence type="ECO:0000256" key="1">
    <source>
        <dbReference type="ARBA" id="ARBA00007447"/>
    </source>
</evidence>
<evidence type="ECO:0000256" key="2">
    <source>
        <dbReference type="PIRSR" id="PIRSR601461-2"/>
    </source>
</evidence>
<dbReference type="AlphaFoldDB" id="A0A1S8X4Q1"/>
<feature type="compositionally biased region" description="Basic residues" evidence="3">
    <location>
        <begin position="49"/>
        <end position="59"/>
    </location>
</feature>
<evidence type="ECO:0000313" key="5">
    <source>
        <dbReference type="EMBL" id="OON21657.1"/>
    </source>
</evidence>
<accession>A0A1S8X4Q1</accession>
<name>A0A1S8X4Q1_OPIVI</name>
<protein>
    <submittedName>
        <fullName evidence="5">Eukaryotic aspartyl protease</fullName>
    </submittedName>
</protein>
<reference evidence="5 6" key="1">
    <citation type="submission" date="2015-03" db="EMBL/GenBank/DDBJ databases">
        <title>Draft genome of the nematode, Opisthorchis viverrini.</title>
        <authorList>
            <person name="Mitreva M."/>
        </authorList>
    </citation>
    <scope>NUCLEOTIDE SEQUENCE [LARGE SCALE GENOMIC DNA]</scope>
    <source>
        <strain evidence="5">Khon Kaen</strain>
    </source>
</reference>
<dbReference type="Gene3D" id="2.40.70.10">
    <property type="entry name" value="Acid Proteases"/>
    <property type="match status" value="1"/>
</dbReference>
<dbReference type="GO" id="GO:0004190">
    <property type="term" value="F:aspartic-type endopeptidase activity"/>
    <property type="evidence" value="ECO:0007669"/>
    <property type="project" value="InterPro"/>
</dbReference>
<keyword evidence="2" id="KW-1015">Disulfide bond</keyword>
<feature type="disulfide bond" evidence="2">
    <location>
        <begin position="261"/>
        <end position="298"/>
    </location>
</feature>
<evidence type="ECO:0000259" key="4">
    <source>
        <dbReference type="PROSITE" id="PS51767"/>
    </source>
</evidence>
<dbReference type="GO" id="GO:0006508">
    <property type="term" value="P:proteolysis"/>
    <property type="evidence" value="ECO:0007669"/>
    <property type="project" value="UniProtKB-KW"/>
</dbReference>
<dbReference type="EMBL" id="KV892042">
    <property type="protein sequence ID" value="OON21657.1"/>
    <property type="molecule type" value="Genomic_DNA"/>
</dbReference>
<feature type="domain" description="Peptidase A1" evidence="4">
    <location>
        <begin position="1"/>
        <end position="337"/>
    </location>
</feature>
<sequence length="341" mass="38110">MGIYLGLVAHEYQTSKPKELKYLQQHDQATMRDRTVRQGKPCTAQSRLSKGKSFPKRSTKSPMIDLTSEQLVHILAAHLNGIPPIRMLFTTVGTYHESMGLPVLGDGHLGLGHPSSRRTLADSYILNVLAQRQLIDYKRFTLLCVCDLTRNQYISLFSSLIGDAINANHRNDFEPDAQVVFGSHHKIYPEEFHMVTAEVGRGGWKFEVLGLSAHTGRISSIKFTATLDSTTWLNKASVGRANQINAALGATLSGNVYVVDCDRISQLPTFVVSLPGTDLTLLPEQYVQKDTTQGRTQCFSFIVSDPEIRNEDMVLGMSFMEHFLTMFDQEVKKVGFQPRVC</sequence>
<feature type="non-terminal residue" evidence="5">
    <location>
        <position position="341"/>
    </location>
</feature>
<comment type="similarity">
    <text evidence="1">Belongs to the peptidase A1 family.</text>
</comment>
<dbReference type="Pfam" id="PF00026">
    <property type="entry name" value="Asp"/>
    <property type="match status" value="1"/>
</dbReference>
<gene>
    <name evidence="5" type="ORF">X801_02444</name>
</gene>
<organism evidence="5 6">
    <name type="scientific">Opisthorchis viverrini</name>
    <name type="common">Southeast Asian liver fluke</name>
    <dbReference type="NCBI Taxonomy" id="6198"/>
    <lineage>
        <taxon>Eukaryota</taxon>
        <taxon>Metazoa</taxon>
        <taxon>Spiralia</taxon>
        <taxon>Lophotrochozoa</taxon>
        <taxon>Platyhelminthes</taxon>
        <taxon>Trematoda</taxon>
        <taxon>Digenea</taxon>
        <taxon>Opisthorchiida</taxon>
        <taxon>Opisthorchiata</taxon>
        <taxon>Opisthorchiidae</taxon>
        <taxon>Opisthorchis</taxon>
    </lineage>
</organism>
<dbReference type="InterPro" id="IPR033121">
    <property type="entry name" value="PEPTIDASE_A1"/>
</dbReference>
<proteinExistence type="inferred from homology"/>
<evidence type="ECO:0000256" key="3">
    <source>
        <dbReference type="SAM" id="MobiDB-lite"/>
    </source>
</evidence>
<dbReference type="InterPro" id="IPR021109">
    <property type="entry name" value="Peptidase_aspartic_dom_sf"/>
</dbReference>
<dbReference type="SUPFAM" id="SSF50630">
    <property type="entry name" value="Acid proteases"/>
    <property type="match status" value="1"/>
</dbReference>
<keyword evidence="6" id="KW-1185">Reference proteome</keyword>